<dbReference type="EMBL" id="OU015568">
    <property type="protein sequence ID" value="CAG5084738.1"/>
    <property type="molecule type" value="Genomic_DNA"/>
</dbReference>
<feature type="chain" id="PRO_5046963254" evidence="3">
    <location>
        <begin position="20"/>
        <end position="228"/>
    </location>
</feature>
<dbReference type="PANTHER" id="PTHR15071:SF29">
    <property type="entry name" value="CATION-DEPENDENT MANNOSE-6-PHOSPHATE RECEPTOR"/>
    <property type="match status" value="1"/>
</dbReference>
<organism evidence="4 5">
    <name type="scientific">Oikopleura dioica</name>
    <name type="common">Tunicate</name>
    <dbReference type="NCBI Taxonomy" id="34765"/>
    <lineage>
        <taxon>Eukaryota</taxon>
        <taxon>Metazoa</taxon>
        <taxon>Chordata</taxon>
        <taxon>Tunicata</taxon>
        <taxon>Appendicularia</taxon>
        <taxon>Copelata</taxon>
        <taxon>Oikopleuridae</taxon>
        <taxon>Oikopleura</taxon>
    </lineage>
</organism>
<feature type="transmembrane region" description="Helical" evidence="2">
    <location>
        <begin position="151"/>
        <end position="172"/>
    </location>
</feature>
<accession>A0ABN7RS21</accession>
<reference evidence="4 5" key="1">
    <citation type="submission" date="2021-04" db="EMBL/GenBank/DDBJ databases">
        <authorList>
            <person name="Bliznina A."/>
        </authorList>
    </citation>
    <scope>NUCLEOTIDE SEQUENCE [LARGE SCALE GENOMIC DNA]</scope>
</reference>
<proteinExistence type="predicted"/>
<dbReference type="Pfam" id="PF02157">
    <property type="entry name" value="Man-6-P_recep"/>
    <property type="match status" value="1"/>
</dbReference>
<keyword evidence="5" id="KW-1185">Reference proteome</keyword>
<dbReference type="InterPro" id="IPR028927">
    <property type="entry name" value="Man-6-P_rcpt"/>
</dbReference>
<evidence type="ECO:0000256" key="3">
    <source>
        <dbReference type="SAM" id="SignalP"/>
    </source>
</evidence>
<evidence type="ECO:0000256" key="1">
    <source>
        <dbReference type="ARBA" id="ARBA00023180"/>
    </source>
</evidence>
<evidence type="ECO:0000256" key="2">
    <source>
        <dbReference type="SAM" id="Phobius"/>
    </source>
</evidence>
<sequence length="228" mass="25901">MLIRYFSIFLIAFIFAVESKEHVCNFKSSANSYVQNILQKFSGKNFSIFDSEYSYTVNLCSEKIAISRLSTNSHFEETLAFNAQMTSSNGDSWAMLTYPSERDTCDEIISVMIRCPTGNVKNGQLYRGDEECSPFEIGDNSLCPRSGWSQFWIFILIFICTFALYFFGGCLINRLKGAQGRNQIPHLAFWVWIGDGFANAANKFCRCHGFPEDDRSQISAHDEAILPI</sequence>
<evidence type="ECO:0000313" key="4">
    <source>
        <dbReference type="EMBL" id="CAG5084738.1"/>
    </source>
</evidence>
<feature type="signal peptide" evidence="3">
    <location>
        <begin position="1"/>
        <end position="19"/>
    </location>
</feature>
<dbReference type="PANTHER" id="PTHR15071">
    <property type="entry name" value="MANNOSE-6-PHOSPHATE RECEPTOR FAMILY MEMBER"/>
    <property type="match status" value="1"/>
</dbReference>
<keyword evidence="2" id="KW-0812">Transmembrane</keyword>
<protein>
    <submittedName>
        <fullName evidence="4">Oidioi.mRNA.OKI2018_I69.PAR.g10724.t1.cds</fullName>
    </submittedName>
</protein>
<evidence type="ECO:0000313" key="5">
    <source>
        <dbReference type="Proteomes" id="UP001158576"/>
    </source>
</evidence>
<name>A0ABN7RS21_OIKDI</name>
<keyword evidence="2" id="KW-0472">Membrane</keyword>
<keyword evidence="3" id="KW-0732">Signal</keyword>
<gene>
    <name evidence="4" type="ORF">OKIOD_LOCUS2282</name>
</gene>
<dbReference type="Proteomes" id="UP001158576">
    <property type="component" value="Chromosome PAR"/>
</dbReference>
<keyword evidence="1" id="KW-0325">Glycoprotein</keyword>
<keyword evidence="2" id="KW-1133">Transmembrane helix</keyword>